<proteinExistence type="predicted"/>
<protein>
    <recommendedName>
        <fullName evidence="3">Retrotransposon gag domain-containing protein</fullName>
    </recommendedName>
</protein>
<name>A0AAV3QP23_LITER</name>
<evidence type="ECO:0000313" key="2">
    <source>
        <dbReference type="Proteomes" id="UP001454036"/>
    </source>
</evidence>
<organism evidence="1 2">
    <name type="scientific">Lithospermum erythrorhizon</name>
    <name type="common">Purple gromwell</name>
    <name type="synonym">Lithospermum officinale var. erythrorhizon</name>
    <dbReference type="NCBI Taxonomy" id="34254"/>
    <lineage>
        <taxon>Eukaryota</taxon>
        <taxon>Viridiplantae</taxon>
        <taxon>Streptophyta</taxon>
        <taxon>Embryophyta</taxon>
        <taxon>Tracheophyta</taxon>
        <taxon>Spermatophyta</taxon>
        <taxon>Magnoliopsida</taxon>
        <taxon>eudicotyledons</taxon>
        <taxon>Gunneridae</taxon>
        <taxon>Pentapetalae</taxon>
        <taxon>asterids</taxon>
        <taxon>lamiids</taxon>
        <taxon>Boraginales</taxon>
        <taxon>Boraginaceae</taxon>
        <taxon>Boraginoideae</taxon>
        <taxon>Lithospermeae</taxon>
        <taxon>Lithospermum</taxon>
    </lineage>
</organism>
<evidence type="ECO:0000313" key="1">
    <source>
        <dbReference type="EMBL" id="GAA0164328.1"/>
    </source>
</evidence>
<dbReference type="AlphaFoldDB" id="A0AAV3QP23"/>
<keyword evidence="2" id="KW-1185">Reference proteome</keyword>
<dbReference type="Proteomes" id="UP001454036">
    <property type="component" value="Unassembled WGS sequence"/>
</dbReference>
<dbReference type="EMBL" id="BAABME010037474">
    <property type="protein sequence ID" value="GAA0164328.1"/>
    <property type="molecule type" value="Genomic_DNA"/>
</dbReference>
<gene>
    <name evidence="1" type="ORF">LIER_43679</name>
</gene>
<sequence>MVPAQARDVVALLQKQIEALIERVTGQMRRGTNTELPGLAPFSPDVRRATMHVGMKLPSFTKFTGKMNPEEHIAEFQSQMSFQYPCSKVYRSSFPSSIAGPALKWFNHLPEGCLNSFEEPIWVGSGRTMMSTLSRPLSR</sequence>
<evidence type="ECO:0008006" key="3">
    <source>
        <dbReference type="Google" id="ProtNLM"/>
    </source>
</evidence>
<accession>A0AAV3QP23</accession>
<comment type="caution">
    <text evidence="1">The sequence shown here is derived from an EMBL/GenBank/DDBJ whole genome shotgun (WGS) entry which is preliminary data.</text>
</comment>
<reference evidence="1 2" key="1">
    <citation type="submission" date="2024-01" db="EMBL/GenBank/DDBJ databases">
        <title>The complete chloroplast genome sequence of Lithospermum erythrorhizon: insights into the phylogenetic relationship among Boraginaceae species and the maternal lineages of purple gromwells.</title>
        <authorList>
            <person name="Okada T."/>
            <person name="Watanabe K."/>
        </authorList>
    </citation>
    <scope>NUCLEOTIDE SEQUENCE [LARGE SCALE GENOMIC DNA]</scope>
</reference>